<accession>A0AAF0T8V6</accession>
<proteinExistence type="predicted"/>
<dbReference type="PANTHER" id="PTHR45835">
    <property type="entry name" value="YALI0A06105P"/>
    <property type="match status" value="1"/>
</dbReference>
<keyword evidence="3" id="KW-1185">Reference proteome</keyword>
<dbReference type="PROSITE" id="PS50994">
    <property type="entry name" value="INTEGRASE"/>
    <property type="match status" value="1"/>
</dbReference>
<dbReference type="Gene3D" id="3.30.420.10">
    <property type="entry name" value="Ribonuclease H-like superfamily/Ribonuclease H"/>
    <property type="match status" value="1"/>
</dbReference>
<dbReference type="InterPro" id="IPR001584">
    <property type="entry name" value="Integrase_cat-core"/>
</dbReference>
<gene>
    <name evidence="2" type="ORF">MTR67_002529</name>
</gene>
<reference evidence="2" key="1">
    <citation type="submission" date="2023-08" db="EMBL/GenBank/DDBJ databases">
        <title>A de novo genome assembly of Solanum verrucosum Schlechtendal, a Mexican diploid species geographically isolated from the other diploid A-genome species in potato relatives.</title>
        <authorList>
            <person name="Hosaka K."/>
        </authorList>
    </citation>
    <scope>NUCLEOTIDE SEQUENCE</scope>
    <source>
        <tissue evidence="2">Young leaves</tissue>
    </source>
</reference>
<dbReference type="SUPFAM" id="SSF53098">
    <property type="entry name" value="Ribonuclease H-like"/>
    <property type="match status" value="1"/>
</dbReference>
<dbReference type="EMBL" id="CP133612">
    <property type="protein sequence ID" value="WMV09144.1"/>
    <property type="molecule type" value="Genomic_DNA"/>
</dbReference>
<evidence type="ECO:0000313" key="2">
    <source>
        <dbReference type="EMBL" id="WMV09144.1"/>
    </source>
</evidence>
<dbReference type="PANTHER" id="PTHR45835:SF91">
    <property type="entry name" value="RETROTRANSPOSON, TY3-GYPSY SUBCLASS-LIKE PROTEIN"/>
    <property type="match status" value="1"/>
</dbReference>
<dbReference type="AlphaFoldDB" id="A0AAF0T8V6"/>
<organism evidence="2 3">
    <name type="scientific">Solanum verrucosum</name>
    <dbReference type="NCBI Taxonomy" id="315347"/>
    <lineage>
        <taxon>Eukaryota</taxon>
        <taxon>Viridiplantae</taxon>
        <taxon>Streptophyta</taxon>
        <taxon>Embryophyta</taxon>
        <taxon>Tracheophyta</taxon>
        <taxon>Spermatophyta</taxon>
        <taxon>Magnoliopsida</taxon>
        <taxon>eudicotyledons</taxon>
        <taxon>Gunneridae</taxon>
        <taxon>Pentapetalae</taxon>
        <taxon>asterids</taxon>
        <taxon>lamiids</taxon>
        <taxon>Solanales</taxon>
        <taxon>Solanaceae</taxon>
        <taxon>Solanoideae</taxon>
        <taxon>Solaneae</taxon>
        <taxon>Solanum</taxon>
    </lineage>
</organism>
<dbReference type="GO" id="GO:0015074">
    <property type="term" value="P:DNA integration"/>
    <property type="evidence" value="ECO:0007669"/>
    <property type="project" value="InterPro"/>
</dbReference>
<sequence>MKRDIVDFVAKCPNCQQVKVEHQIPGGMTQEINIRTWKWEVINMDFITGFPHTRTNLDSIWVIVDRVTKSAHFLAVKTIDLMEDYARLYIDKIFGLHGIPLSIISDGGPQFTSHFWKSFQRGIATQVNLSKTFHPQTDAKANRTIQTLEDRLITCGVNFKGSWDDHLPLIEFTYNNSFHSIVEMASYKTLCGRRSMPPIGWSEVGEVALIRPDSVHEAMEKVQLIRDRLKTT</sequence>
<evidence type="ECO:0000313" key="3">
    <source>
        <dbReference type="Proteomes" id="UP001234989"/>
    </source>
</evidence>
<name>A0AAF0T8V6_SOLVR</name>
<evidence type="ECO:0000259" key="1">
    <source>
        <dbReference type="PROSITE" id="PS50994"/>
    </source>
</evidence>
<feature type="domain" description="Integrase catalytic" evidence="1">
    <location>
        <begin position="21"/>
        <end position="194"/>
    </location>
</feature>
<protein>
    <recommendedName>
        <fullName evidence="1">Integrase catalytic domain-containing protein</fullName>
    </recommendedName>
</protein>
<dbReference type="Proteomes" id="UP001234989">
    <property type="component" value="Chromosome 1"/>
</dbReference>
<dbReference type="GO" id="GO:0003676">
    <property type="term" value="F:nucleic acid binding"/>
    <property type="evidence" value="ECO:0007669"/>
    <property type="project" value="InterPro"/>
</dbReference>
<dbReference type="InterPro" id="IPR036397">
    <property type="entry name" value="RNaseH_sf"/>
</dbReference>
<dbReference type="InterPro" id="IPR012337">
    <property type="entry name" value="RNaseH-like_sf"/>
</dbReference>